<protein>
    <recommendedName>
        <fullName evidence="1">PB1-like domain-containing protein</fullName>
    </recommendedName>
</protein>
<dbReference type="InterPro" id="IPR058594">
    <property type="entry name" value="PB1-like_dom_pln"/>
</dbReference>
<accession>A0A445AJ54</accession>
<dbReference type="AlphaFoldDB" id="A0A445AJ54"/>
<gene>
    <name evidence="2" type="ORF">Ahy_B02g060713</name>
</gene>
<evidence type="ECO:0000313" key="3">
    <source>
        <dbReference type="Proteomes" id="UP000289738"/>
    </source>
</evidence>
<sequence length="139" mass="16267">MEEFVVPVFYHGGHFVRDNKGVFLYLDEKVKKFSKIDVDLICFFDLQILFKELGYLNYTTMYWYDVTAADLESGLHSIKGDLEINQLRENIQKNKGTDEFYLYFDHPIMVTPLEDIDLDFEGDADAEEECSDDDGYETT</sequence>
<name>A0A445AJ54_ARAHY</name>
<dbReference type="Proteomes" id="UP000289738">
    <property type="component" value="Chromosome B02"/>
</dbReference>
<feature type="domain" description="PB1-like" evidence="1">
    <location>
        <begin position="1"/>
        <end position="102"/>
    </location>
</feature>
<dbReference type="Pfam" id="PF26130">
    <property type="entry name" value="PB1-like"/>
    <property type="match status" value="1"/>
</dbReference>
<comment type="caution">
    <text evidence="2">The sequence shown here is derived from an EMBL/GenBank/DDBJ whole genome shotgun (WGS) entry which is preliminary data.</text>
</comment>
<keyword evidence="3" id="KW-1185">Reference proteome</keyword>
<organism evidence="2 3">
    <name type="scientific">Arachis hypogaea</name>
    <name type="common">Peanut</name>
    <dbReference type="NCBI Taxonomy" id="3818"/>
    <lineage>
        <taxon>Eukaryota</taxon>
        <taxon>Viridiplantae</taxon>
        <taxon>Streptophyta</taxon>
        <taxon>Embryophyta</taxon>
        <taxon>Tracheophyta</taxon>
        <taxon>Spermatophyta</taxon>
        <taxon>Magnoliopsida</taxon>
        <taxon>eudicotyledons</taxon>
        <taxon>Gunneridae</taxon>
        <taxon>Pentapetalae</taxon>
        <taxon>rosids</taxon>
        <taxon>fabids</taxon>
        <taxon>Fabales</taxon>
        <taxon>Fabaceae</taxon>
        <taxon>Papilionoideae</taxon>
        <taxon>50 kb inversion clade</taxon>
        <taxon>dalbergioids sensu lato</taxon>
        <taxon>Dalbergieae</taxon>
        <taxon>Pterocarpus clade</taxon>
        <taxon>Arachis</taxon>
    </lineage>
</organism>
<evidence type="ECO:0000259" key="1">
    <source>
        <dbReference type="Pfam" id="PF26130"/>
    </source>
</evidence>
<reference evidence="2 3" key="1">
    <citation type="submission" date="2019-01" db="EMBL/GenBank/DDBJ databases">
        <title>Sequencing of cultivated peanut Arachis hypogaea provides insights into genome evolution and oil improvement.</title>
        <authorList>
            <person name="Chen X."/>
        </authorList>
    </citation>
    <scope>NUCLEOTIDE SEQUENCE [LARGE SCALE GENOMIC DNA]</scope>
    <source>
        <strain evidence="3">cv. Fuhuasheng</strain>
        <tissue evidence="2">Leaves</tissue>
    </source>
</reference>
<dbReference type="EMBL" id="SDMP01000012">
    <property type="protein sequence ID" value="RYR26471.1"/>
    <property type="molecule type" value="Genomic_DNA"/>
</dbReference>
<evidence type="ECO:0000313" key="2">
    <source>
        <dbReference type="EMBL" id="RYR26471.1"/>
    </source>
</evidence>
<proteinExistence type="predicted"/>